<organism evidence="2">
    <name type="scientific">marine metagenome</name>
    <dbReference type="NCBI Taxonomy" id="408172"/>
    <lineage>
        <taxon>unclassified sequences</taxon>
        <taxon>metagenomes</taxon>
        <taxon>ecological metagenomes</taxon>
    </lineage>
</organism>
<proteinExistence type="predicted"/>
<feature type="compositionally biased region" description="Basic and acidic residues" evidence="1">
    <location>
        <begin position="60"/>
        <end position="79"/>
    </location>
</feature>
<evidence type="ECO:0000256" key="1">
    <source>
        <dbReference type="SAM" id="MobiDB-lite"/>
    </source>
</evidence>
<feature type="non-terminal residue" evidence="2">
    <location>
        <position position="1"/>
    </location>
</feature>
<feature type="region of interest" description="Disordered" evidence="1">
    <location>
        <begin position="42"/>
        <end position="92"/>
    </location>
</feature>
<feature type="compositionally biased region" description="Polar residues" evidence="1">
    <location>
        <begin position="80"/>
        <end position="92"/>
    </location>
</feature>
<sequence>LKYVFLLLTLIILSGSFGFSLAKGKGFEGGFPDSSGLSKYRLGNLGDKRKPEPEIQYDQSEERYANEGGERKSIKEKEISSNNQKASEDSGSSKIRFRGLSGTYTSDFQEVTSSTGTIIWDKLGIGQSVFKLKTSISGDTYEIENTLIEISYTFGDEFTLTLGGRSVTTGKL</sequence>
<accession>A0A383F0X8</accession>
<gene>
    <name evidence="2" type="ORF">METZ01_LOCUS515358</name>
</gene>
<dbReference type="EMBL" id="UINC01230391">
    <property type="protein sequence ID" value="SVE62504.1"/>
    <property type="molecule type" value="Genomic_DNA"/>
</dbReference>
<reference evidence="2" key="1">
    <citation type="submission" date="2018-05" db="EMBL/GenBank/DDBJ databases">
        <authorList>
            <person name="Lanie J.A."/>
            <person name="Ng W.-L."/>
            <person name="Kazmierczak K.M."/>
            <person name="Andrzejewski T.M."/>
            <person name="Davidsen T.M."/>
            <person name="Wayne K.J."/>
            <person name="Tettelin H."/>
            <person name="Glass J.I."/>
            <person name="Rusch D."/>
            <person name="Podicherti R."/>
            <person name="Tsui H.-C.T."/>
            <person name="Winkler M.E."/>
        </authorList>
    </citation>
    <scope>NUCLEOTIDE SEQUENCE</scope>
</reference>
<dbReference type="AlphaFoldDB" id="A0A383F0X8"/>
<evidence type="ECO:0000313" key="2">
    <source>
        <dbReference type="EMBL" id="SVE62504.1"/>
    </source>
</evidence>
<feature type="non-terminal residue" evidence="2">
    <location>
        <position position="172"/>
    </location>
</feature>
<protein>
    <submittedName>
        <fullName evidence="2">Uncharacterized protein</fullName>
    </submittedName>
</protein>
<name>A0A383F0X8_9ZZZZ</name>